<feature type="domain" description="AB hydrolase-1" evidence="1">
    <location>
        <begin position="76"/>
        <end position="197"/>
    </location>
</feature>
<dbReference type="Gene3D" id="3.40.50.1820">
    <property type="entry name" value="alpha/beta hydrolase"/>
    <property type="match status" value="1"/>
</dbReference>
<dbReference type="Proteomes" id="UP000066203">
    <property type="component" value="Chromosome"/>
</dbReference>
<evidence type="ECO:0000313" key="2">
    <source>
        <dbReference type="EMBL" id="BAS19376.1"/>
    </source>
</evidence>
<evidence type="ECO:0000259" key="1">
    <source>
        <dbReference type="Pfam" id="PF00561"/>
    </source>
</evidence>
<dbReference type="AlphaFoldDB" id="A0A0K2RWY4"/>
<sequence length="272" mass="30186">MSNTADITREQEFDPARYVFSTAAEPTPIKARTVLPARRENFTVTTADGKRLVGELALPEGDIKATLVTFHPLPTHGGYMDSHVYKKASFRLPALSNIAVLRFNTRGTSSIRGTSEGVFDGGFAEKKDFDAILKFVRERALPNPWLIGWSFGTELVLKYAPEYANEFTGAILLSPPLHRVHPAELDEWNKISNPLYALVPEHDDYLQPPAARERFAAVPRTQVIPFEGCKHLWVGEKSVQQVLNTVVSIVTGVPTELPTEYSGPVAEEITEL</sequence>
<dbReference type="PATRIC" id="fig|43675.28.peg.133"/>
<accession>A0A0K2RWY4</accession>
<dbReference type="Pfam" id="PF00561">
    <property type="entry name" value="Abhydrolase_1"/>
    <property type="match status" value="1"/>
</dbReference>
<evidence type="ECO:0000313" key="3">
    <source>
        <dbReference type="Proteomes" id="UP000066203"/>
    </source>
</evidence>
<gene>
    <name evidence="2" type="ORF">RM6536_0129</name>
</gene>
<dbReference type="PANTHER" id="PTHR42103">
    <property type="entry name" value="ALPHA/BETA-HYDROLASES SUPERFAMILY PROTEIN"/>
    <property type="match status" value="1"/>
</dbReference>
<proteinExistence type="predicted"/>
<dbReference type="EMBL" id="AP014938">
    <property type="protein sequence ID" value="BAS19376.1"/>
    <property type="molecule type" value="Genomic_DNA"/>
</dbReference>
<organism evidence="2">
    <name type="scientific">Rothia mucilaginosa</name>
    <dbReference type="NCBI Taxonomy" id="43675"/>
    <lineage>
        <taxon>Bacteria</taxon>
        <taxon>Bacillati</taxon>
        <taxon>Actinomycetota</taxon>
        <taxon>Actinomycetes</taxon>
        <taxon>Micrococcales</taxon>
        <taxon>Micrococcaceae</taxon>
        <taxon>Rothia</taxon>
    </lineage>
</organism>
<dbReference type="InterPro" id="IPR029058">
    <property type="entry name" value="AB_hydrolase_fold"/>
</dbReference>
<dbReference type="InterPro" id="IPR000073">
    <property type="entry name" value="AB_hydrolase_1"/>
</dbReference>
<name>A0A0K2RWY4_9MICC</name>
<dbReference type="RefSeq" id="WP_060823636.1">
    <property type="nucleotide sequence ID" value="NZ_AP014938.1"/>
</dbReference>
<dbReference type="GO" id="GO:0003824">
    <property type="term" value="F:catalytic activity"/>
    <property type="evidence" value="ECO:0007669"/>
    <property type="project" value="UniProtKB-ARBA"/>
</dbReference>
<dbReference type="PANTHER" id="PTHR42103:SF2">
    <property type="entry name" value="AB HYDROLASE-1 DOMAIN-CONTAINING PROTEIN"/>
    <property type="match status" value="1"/>
</dbReference>
<reference evidence="3" key="1">
    <citation type="submission" date="2015-08" db="EMBL/GenBank/DDBJ databases">
        <title>Complete genome sequence of Rothia mucilaginosa strain NUM-Rm6536.</title>
        <authorList>
            <person name="Nambu T."/>
        </authorList>
    </citation>
    <scope>NUCLEOTIDE SEQUENCE [LARGE SCALE GENOMIC DNA]</scope>
    <source>
        <strain evidence="3">NUM-Rm6536</strain>
    </source>
</reference>
<dbReference type="SUPFAM" id="SSF53474">
    <property type="entry name" value="alpha/beta-Hydrolases"/>
    <property type="match status" value="1"/>
</dbReference>
<protein>
    <recommendedName>
        <fullName evidence="1">AB hydrolase-1 domain-containing protein</fullName>
    </recommendedName>
</protein>